<protein>
    <submittedName>
        <fullName evidence="2">Uncharacterized protein</fullName>
    </submittedName>
</protein>
<feature type="transmembrane region" description="Helical" evidence="1">
    <location>
        <begin position="12"/>
        <end position="42"/>
    </location>
</feature>
<sequence>MVKYFPSSVKWLLFTFISTVLSFCLTGLSSITISAFFTGFMFSIAHLYRNNLENIDS</sequence>
<gene>
    <name evidence="2" type="ORF">BACCIP111895_03133</name>
</gene>
<keyword evidence="3" id="KW-1185">Reference proteome</keyword>
<accession>A0ABM9ETG5</accession>
<dbReference type="Proteomes" id="UP000838308">
    <property type="component" value="Unassembled WGS sequence"/>
</dbReference>
<organism evidence="2 3">
    <name type="scientific">Neobacillus rhizosphaerae</name>
    <dbReference type="NCBI Taxonomy" id="2880965"/>
    <lineage>
        <taxon>Bacteria</taxon>
        <taxon>Bacillati</taxon>
        <taxon>Bacillota</taxon>
        <taxon>Bacilli</taxon>
        <taxon>Bacillales</taxon>
        <taxon>Bacillaceae</taxon>
        <taxon>Neobacillus</taxon>
    </lineage>
</organism>
<dbReference type="EMBL" id="CALBWS010000021">
    <property type="protein sequence ID" value="CAH2715949.1"/>
    <property type="molecule type" value="Genomic_DNA"/>
</dbReference>
<keyword evidence="1" id="KW-0812">Transmembrane</keyword>
<name>A0ABM9ETG5_9BACI</name>
<keyword evidence="1" id="KW-1133">Transmembrane helix</keyword>
<keyword evidence="1" id="KW-0472">Membrane</keyword>
<evidence type="ECO:0000313" key="2">
    <source>
        <dbReference type="EMBL" id="CAH2715949.1"/>
    </source>
</evidence>
<proteinExistence type="predicted"/>
<comment type="caution">
    <text evidence="2">The sequence shown here is derived from an EMBL/GenBank/DDBJ whole genome shotgun (WGS) entry which is preliminary data.</text>
</comment>
<reference evidence="2" key="1">
    <citation type="submission" date="2022-04" db="EMBL/GenBank/DDBJ databases">
        <authorList>
            <person name="Criscuolo A."/>
        </authorList>
    </citation>
    <scope>NUCLEOTIDE SEQUENCE</scope>
    <source>
        <strain evidence="2">CIP111895</strain>
    </source>
</reference>
<evidence type="ECO:0000313" key="3">
    <source>
        <dbReference type="Proteomes" id="UP000838308"/>
    </source>
</evidence>
<evidence type="ECO:0000256" key="1">
    <source>
        <dbReference type="SAM" id="Phobius"/>
    </source>
</evidence>